<dbReference type="GeneID" id="117364104"/>
<evidence type="ECO:0000259" key="12">
    <source>
        <dbReference type="Pfam" id="PF14988"/>
    </source>
</evidence>
<feature type="coiled-coil region" evidence="10">
    <location>
        <begin position="96"/>
        <end position="209"/>
    </location>
</feature>
<feature type="domain" description="DUF4515" evidence="12">
    <location>
        <begin position="81"/>
        <end position="268"/>
    </location>
</feature>
<evidence type="ECO:0000256" key="2">
    <source>
        <dbReference type="ARBA" id="ARBA00007508"/>
    </source>
</evidence>
<evidence type="ECO:0000256" key="6">
    <source>
        <dbReference type="ARBA" id="ARBA00023069"/>
    </source>
</evidence>
<comment type="similarity">
    <text evidence="2">Belongs to the BBOF1 family.</text>
</comment>
<proteinExistence type="inferred from homology"/>
<dbReference type="AlphaFoldDB" id="A0A6P8RVQ7"/>
<dbReference type="RefSeq" id="XP_033808846.1">
    <property type="nucleotide sequence ID" value="XM_033952955.1"/>
</dbReference>
<dbReference type="PANTHER" id="PTHR14845:SF5">
    <property type="entry name" value="BASAL BODY-ORIENTATION FACTOR 1"/>
    <property type="match status" value="1"/>
</dbReference>
<keyword evidence="5 10" id="KW-0175">Coiled coil</keyword>
<dbReference type="CTD" id="80127"/>
<evidence type="ECO:0000256" key="10">
    <source>
        <dbReference type="SAM" id="Coils"/>
    </source>
</evidence>
<evidence type="ECO:0000256" key="9">
    <source>
        <dbReference type="ARBA" id="ARBA00031573"/>
    </source>
</evidence>
<evidence type="ECO:0000313" key="14">
    <source>
        <dbReference type="RefSeq" id="XP_033808846.1"/>
    </source>
</evidence>
<comment type="subcellular location">
    <subcellularLocation>
        <location evidence="1">Cytoplasm</location>
        <location evidence="1">Cytoskeleton</location>
        <location evidence="1">Cilium basal body</location>
    </subcellularLocation>
</comment>
<dbReference type="OrthoDB" id="441129at2759"/>
<reference evidence="14" key="1">
    <citation type="submission" date="2025-08" db="UniProtKB">
        <authorList>
            <consortium name="RefSeq"/>
        </authorList>
    </citation>
    <scope>IDENTIFICATION</scope>
</reference>
<feature type="region of interest" description="Disordered" evidence="11">
    <location>
        <begin position="1"/>
        <end position="29"/>
    </location>
</feature>
<keyword evidence="4" id="KW-0963">Cytoplasm</keyword>
<evidence type="ECO:0000256" key="5">
    <source>
        <dbReference type="ARBA" id="ARBA00023054"/>
    </source>
</evidence>
<dbReference type="PANTHER" id="PTHR14845">
    <property type="entry name" value="COILED-COIL DOMAIN-CONTAINING 166"/>
    <property type="match status" value="1"/>
</dbReference>
<dbReference type="Proteomes" id="UP000515159">
    <property type="component" value="Chromosome 7"/>
</dbReference>
<gene>
    <name evidence="14" type="primary">BBOF1</name>
</gene>
<evidence type="ECO:0000256" key="4">
    <source>
        <dbReference type="ARBA" id="ARBA00022490"/>
    </source>
</evidence>
<dbReference type="InterPro" id="IPR032777">
    <property type="entry name" value="DUF4515"/>
</dbReference>
<feature type="coiled-coil region" evidence="10">
    <location>
        <begin position="236"/>
        <end position="355"/>
    </location>
</feature>
<keyword evidence="8" id="KW-0966">Cell projection</keyword>
<keyword evidence="7" id="KW-0206">Cytoskeleton</keyword>
<protein>
    <recommendedName>
        <fullName evidence="3">Basal body-orientation factor 1</fullName>
    </recommendedName>
    <alternativeName>
        <fullName evidence="9">Coiled-coil domain-containing protein 176</fullName>
    </alternativeName>
</protein>
<dbReference type="Pfam" id="PF14988">
    <property type="entry name" value="DUF4515"/>
    <property type="match status" value="1"/>
</dbReference>
<evidence type="ECO:0000256" key="8">
    <source>
        <dbReference type="ARBA" id="ARBA00023273"/>
    </source>
</evidence>
<dbReference type="FunCoup" id="A0A6P8RVQ7">
    <property type="interactions" value="90"/>
</dbReference>
<dbReference type="InParanoid" id="A0A6P8RVQ7"/>
<dbReference type="KEGG" id="gsh:117364104"/>
<keyword evidence="6" id="KW-0969">Cilium</keyword>
<evidence type="ECO:0000256" key="7">
    <source>
        <dbReference type="ARBA" id="ARBA00023212"/>
    </source>
</evidence>
<organism evidence="13 14">
    <name type="scientific">Geotrypetes seraphini</name>
    <name type="common">Gaboon caecilian</name>
    <name type="synonym">Caecilia seraphini</name>
    <dbReference type="NCBI Taxonomy" id="260995"/>
    <lineage>
        <taxon>Eukaryota</taxon>
        <taxon>Metazoa</taxon>
        <taxon>Chordata</taxon>
        <taxon>Craniata</taxon>
        <taxon>Vertebrata</taxon>
        <taxon>Euteleostomi</taxon>
        <taxon>Amphibia</taxon>
        <taxon>Gymnophiona</taxon>
        <taxon>Geotrypetes</taxon>
    </lineage>
</organism>
<evidence type="ECO:0000256" key="11">
    <source>
        <dbReference type="SAM" id="MobiDB-lite"/>
    </source>
</evidence>
<feature type="compositionally biased region" description="Basic residues" evidence="11">
    <location>
        <begin position="1"/>
        <end position="16"/>
    </location>
</feature>
<feature type="compositionally biased region" description="Basic and acidic residues" evidence="11">
    <location>
        <begin position="17"/>
        <end position="29"/>
    </location>
</feature>
<evidence type="ECO:0000256" key="3">
    <source>
        <dbReference type="ARBA" id="ARBA00015392"/>
    </source>
</evidence>
<keyword evidence="13" id="KW-1185">Reference proteome</keyword>
<evidence type="ECO:0000313" key="13">
    <source>
        <dbReference type="Proteomes" id="UP000515159"/>
    </source>
</evidence>
<evidence type="ECO:0000256" key="1">
    <source>
        <dbReference type="ARBA" id="ARBA00004120"/>
    </source>
</evidence>
<accession>A0A6P8RVQ7</accession>
<sequence>MSRKEKRKTVKGQKKGGKMESKISKESDVERAKANAALWEARLDMTELSRVEYREACFRLARNNEDLTKHQFQMEKDIVDVIGFLKKQDMGKDELIEKLQQQMTIQKKNSEGEKERLVQNYTKQLNVLESKFNKKSDEMRVIQGEMKLIRDFRKRKAYMEKELEDIKESMKKSNKEYKDSLGWMERRFLEEKQRLEKEAAKKIEMLVERAHNEAIVQLDDASRSVFKENVRLGEALTYHINEAEELKKAKDKLKEEKHLLQMQRETDDRLVQEKILQVTNQKSQLQNQKRKVESLEKALAHMSREFEAEIHKTQKEALIQNQAGHVEIDKLQKLLEMKDREMNRVKKLAKNILEERTEVECFFLHALQQVKHEIISNRKWYRQAAQAAYQRKMMGAAAGKEEYPKIRTFNDNEDSTNNVYQDLKEAEKWTNIQSGKVDISDLTWEQKERVLRLLFAKINGLKIRKPSQSLYPSLPAIDSRDLEKEKLSDKDGHASQTFITQQVPALQSPTHKGLLPNLLLSASQTVG</sequence>
<name>A0A6P8RVQ7_GEOSA</name>